<evidence type="ECO:0008006" key="4">
    <source>
        <dbReference type="Google" id="ProtNLM"/>
    </source>
</evidence>
<feature type="compositionally biased region" description="Acidic residues" evidence="1">
    <location>
        <begin position="100"/>
        <end position="110"/>
    </location>
</feature>
<dbReference type="Proteomes" id="UP000248817">
    <property type="component" value="Unassembled WGS sequence"/>
</dbReference>
<organism evidence="2 3">
    <name type="scientific">Aspergillus indologenus CBS 114.80</name>
    <dbReference type="NCBI Taxonomy" id="1450541"/>
    <lineage>
        <taxon>Eukaryota</taxon>
        <taxon>Fungi</taxon>
        <taxon>Dikarya</taxon>
        <taxon>Ascomycota</taxon>
        <taxon>Pezizomycotina</taxon>
        <taxon>Eurotiomycetes</taxon>
        <taxon>Eurotiomycetidae</taxon>
        <taxon>Eurotiales</taxon>
        <taxon>Aspergillaceae</taxon>
        <taxon>Aspergillus</taxon>
        <taxon>Aspergillus subgen. Circumdati</taxon>
    </lineage>
</organism>
<evidence type="ECO:0000313" key="2">
    <source>
        <dbReference type="EMBL" id="PYI28511.1"/>
    </source>
</evidence>
<dbReference type="EMBL" id="KZ825546">
    <property type="protein sequence ID" value="PYI28511.1"/>
    <property type="molecule type" value="Genomic_DNA"/>
</dbReference>
<protein>
    <recommendedName>
        <fullName evidence="4">GAG-pre-integrase domain-containing protein</fullName>
    </recommendedName>
</protein>
<accession>A0A2V5HXF2</accession>
<gene>
    <name evidence="2" type="ORF">BP00DRAFT_459324</name>
</gene>
<proteinExistence type="predicted"/>
<reference evidence="2 3" key="1">
    <citation type="submission" date="2018-02" db="EMBL/GenBank/DDBJ databases">
        <title>The genomes of Aspergillus section Nigri reveals drivers in fungal speciation.</title>
        <authorList>
            <consortium name="DOE Joint Genome Institute"/>
            <person name="Vesth T.C."/>
            <person name="Nybo J."/>
            <person name="Theobald S."/>
            <person name="Brandl J."/>
            <person name="Frisvad J.C."/>
            <person name="Nielsen K.F."/>
            <person name="Lyhne E.K."/>
            <person name="Kogle M.E."/>
            <person name="Kuo A."/>
            <person name="Riley R."/>
            <person name="Clum A."/>
            <person name="Nolan M."/>
            <person name="Lipzen A."/>
            <person name="Salamov A."/>
            <person name="Henrissat B."/>
            <person name="Wiebenga A."/>
            <person name="De vries R.P."/>
            <person name="Grigoriev I.V."/>
            <person name="Mortensen U.H."/>
            <person name="Andersen M.R."/>
            <person name="Baker S.E."/>
        </authorList>
    </citation>
    <scope>NUCLEOTIDE SEQUENCE [LARGE SCALE GENOMIC DNA]</scope>
    <source>
        <strain evidence="2 3">CBS 114.80</strain>
    </source>
</reference>
<dbReference type="AlphaFoldDB" id="A0A2V5HXF2"/>
<evidence type="ECO:0000313" key="3">
    <source>
        <dbReference type="Proteomes" id="UP000248817"/>
    </source>
</evidence>
<keyword evidence="3" id="KW-1185">Reference proteome</keyword>
<evidence type="ECO:0000256" key="1">
    <source>
        <dbReference type="SAM" id="MobiDB-lite"/>
    </source>
</evidence>
<sequence length="336" mass="38418">MSLADWLREASEDLRKNSNIVEHRRPPTDYTLGYDAATDDIIWKDGNNTAIIVDWGTSATRRRGKARIRSLFRPRPSSVRRRFSRPLNAPLKSRSPPFSAEEEARGEDESGAVYDRVIRDEFHMDKGERTRGLRLHVLENRYLLRLNKQPDAKEVAARDLSNIFNTMVCYFSRHEKAIKASPLPILQKDDTEDVPALKSNGSPLPATRYSYAYESACEEHLLAMNKSRINLFTWHRRLAHLSVQDCIRMSKMVDGMDVKGLAVPKHACFACRLAQAVNATAFECLSLVPQTLPMHPPSVRNFDMATEVGRLFPLPRFPPICVIPLQNRPFEKWVFS</sequence>
<name>A0A2V5HXF2_9EURO</name>
<feature type="region of interest" description="Disordered" evidence="1">
    <location>
        <begin position="77"/>
        <end position="110"/>
    </location>
</feature>